<dbReference type="InterPro" id="IPR011042">
    <property type="entry name" value="6-blade_b-propeller_TolB-like"/>
</dbReference>
<evidence type="ECO:0000313" key="6">
    <source>
        <dbReference type="Proteomes" id="UP000078410"/>
    </source>
</evidence>
<dbReference type="GO" id="GO:0019853">
    <property type="term" value="P:L-ascorbic acid biosynthetic process"/>
    <property type="evidence" value="ECO:0007669"/>
    <property type="project" value="TreeGrafter"/>
</dbReference>
<sequence>MATFISSSLQIIGDYRAELGETPMWCARSQSLLWVDILQQRLLRYWPDEDGRIEIHAMPPFTSAVLLTELAECFLVVSQQGIALYDYAHQHLEFFCAYPANAQGTRPNEAAIAPDGSLWFSSMDPQAKRAIGSWYRLNGKSDDVQHLTGNLLVPNTLQWVDDDIWFADSLHHTFYRATFQADSLNIQQEYPVSGIPDGSTLTTQRQLINSNWGEHCLTRYQISGAELQEVDRFDLPVSQPSCCTFGGSTLSDLYVTSASCGLPHPKAVDGGLIKIETTLTGSLSHQFKF</sequence>
<dbReference type="OrthoDB" id="9775406at2"/>
<feature type="binding site" evidence="3">
    <location>
        <position position="21"/>
    </location>
    <ligand>
        <name>a divalent metal cation</name>
        <dbReference type="ChEBI" id="CHEBI:60240"/>
    </ligand>
</feature>
<keyword evidence="3" id="KW-0862">Zinc</keyword>
<evidence type="ECO:0000256" key="1">
    <source>
        <dbReference type="ARBA" id="ARBA00008853"/>
    </source>
</evidence>
<dbReference type="Gene3D" id="2.120.10.30">
    <property type="entry name" value="TolB, C-terminal domain"/>
    <property type="match status" value="1"/>
</dbReference>
<keyword evidence="5" id="KW-0378">Hydrolase</keyword>
<proteinExistence type="inferred from homology"/>
<comment type="caution">
    <text evidence="5">The sequence shown here is derived from an EMBL/GenBank/DDBJ whole genome shotgun (WGS) entry which is preliminary data.</text>
</comment>
<dbReference type="PRINTS" id="PR01790">
    <property type="entry name" value="SMP30FAMILY"/>
</dbReference>
<dbReference type="PATRIC" id="fig|1354251.4.peg.3221"/>
<keyword evidence="6" id="KW-1185">Reference proteome</keyword>
<dbReference type="GO" id="GO:0004341">
    <property type="term" value="F:gluconolactonase activity"/>
    <property type="evidence" value="ECO:0007669"/>
    <property type="project" value="TreeGrafter"/>
</dbReference>
<evidence type="ECO:0000259" key="4">
    <source>
        <dbReference type="Pfam" id="PF08450"/>
    </source>
</evidence>
<organism evidence="5 6">
    <name type="scientific">Buttiauxella brennerae ATCC 51605</name>
    <dbReference type="NCBI Taxonomy" id="1354251"/>
    <lineage>
        <taxon>Bacteria</taxon>
        <taxon>Pseudomonadati</taxon>
        <taxon>Pseudomonadota</taxon>
        <taxon>Gammaproteobacteria</taxon>
        <taxon>Enterobacterales</taxon>
        <taxon>Enterobacteriaceae</taxon>
        <taxon>Buttiauxella</taxon>
    </lineage>
</organism>
<feature type="active site" description="Proton donor/acceptor" evidence="2">
    <location>
        <position position="197"/>
    </location>
</feature>
<name>A0A1B7IJD5_9ENTR</name>
<dbReference type="SUPFAM" id="SSF63829">
    <property type="entry name" value="Calcium-dependent phosphotriesterase"/>
    <property type="match status" value="1"/>
</dbReference>
<dbReference type="Pfam" id="PF08450">
    <property type="entry name" value="SGL"/>
    <property type="match status" value="1"/>
</dbReference>
<dbReference type="EC" id="3.1.1.68" evidence="5"/>
<dbReference type="PANTHER" id="PTHR10907:SF47">
    <property type="entry name" value="REGUCALCIN"/>
    <property type="match status" value="1"/>
</dbReference>
<dbReference type="AlphaFoldDB" id="A0A1B7IJD5"/>
<dbReference type="EMBL" id="LXER01000029">
    <property type="protein sequence ID" value="OAT29594.1"/>
    <property type="molecule type" value="Genomic_DNA"/>
</dbReference>
<accession>A0A1B7IJD5</accession>
<dbReference type="Proteomes" id="UP000078410">
    <property type="component" value="Unassembled WGS sequence"/>
</dbReference>
<evidence type="ECO:0000256" key="2">
    <source>
        <dbReference type="PIRSR" id="PIRSR605511-1"/>
    </source>
</evidence>
<dbReference type="InterPro" id="IPR005511">
    <property type="entry name" value="SMP-30"/>
</dbReference>
<dbReference type="PANTHER" id="PTHR10907">
    <property type="entry name" value="REGUCALCIN"/>
    <property type="match status" value="1"/>
</dbReference>
<gene>
    <name evidence="5" type="ORF">M975_3129</name>
</gene>
<feature type="binding site" evidence="3">
    <location>
        <position position="106"/>
    </location>
    <ligand>
        <name>substrate</name>
    </ligand>
</feature>
<feature type="binding site" evidence="3">
    <location>
        <position position="197"/>
    </location>
    <ligand>
        <name>a divalent metal cation</name>
        <dbReference type="ChEBI" id="CHEBI:60240"/>
    </ligand>
</feature>
<feature type="domain" description="SMP-30/Gluconolactonase/LRE-like region" evidence="4">
    <location>
        <begin position="19"/>
        <end position="259"/>
    </location>
</feature>
<reference evidence="5 6" key="1">
    <citation type="submission" date="2016-04" db="EMBL/GenBank/DDBJ databases">
        <title>ATOL: Assembling a taxonomically balanced genome-scale reconstruction of the evolutionary history of the Enterobacteriaceae.</title>
        <authorList>
            <person name="Plunkett G.III."/>
            <person name="Neeno-Eckwall E.C."/>
            <person name="Glasner J.D."/>
            <person name="Perna N.T."/>
        </authorList>
    </citation>
    <scope>NUCLEOTIDE SEQUENCE [LARGE SCALE GENOMIC DNA]</scope>
    <source>
        <strain evidence="5 6">ATCC 51605</strain>
    </source>
</reference>
<dbReference type="GO" id="GO:0050402">
    <property type="term" value="F:xylono-1,4-lactonase activity"/>
    <property type="evidence" value="ECO:0007669"/>
    <property type="project" value="UniProtKB-EC"/>
</dbReference>
<evidence type="ECO:0000313" key="5">
    <source>
        <dbReference type="EMBL" id="OAT29594.1"/>
    </source>
</evidence>
<feature type="binding site" evidence="3">
    <location>
        <position position="155"/>
    </location>
    <ligand>
        <name>a divalent metal cation</name>
        <dbReference type="ChEBI" id="CHEBI:60240"/>
    </ligand>
</feature>
<keyword evidence="3" id="KW-0479">Metal-binding</keyword>
<dbReference type="InterPro" id="IPR013658">
    <property type="entry name" value="SGL"/>
</dbReference>
<dbReference type="RefSeq" id="WP_064560863.1">
    <property type="nucleotide sequence ID" value="NZ_LXER01000029.1"/>
</dbReference>
<feature type="binding site" evidence="3">
    <location>
        <position position="108"/>
    </location>
    <ligand>
        <name>substrate</name>
    </ligand>
</feature>
<evidence type="ECO:0000256" key="3">
    <source>
        <dbReference type="PIRSR" id="PIRSR605511-2"/>
    </source>
</evidence>
<dbReference type="GO" id="GO:0005509">
    <property type="term" value="F:calcium ion binding"/>
    <property type="evidence" value="ECO:0007669"/>
    <property type="project" value="TreeGrafter"/>
</dbReference>
<comment type="similarity">
    <text evidence="1">Belongs to the SMP-30/CGR1 family.</text>
</comment>
<protein>
    <submittedName>
        <fullName evidence="5">Xylonolactonase</fullName>
        <ecNumber evidence="5">3.1.1.68</ecNumber>
    </submittedName>
</protein>
<comment type="cofactor">
    <cofactor evidence="3">
        <name>Zn(2+)</name>
        <dbReference type="ChEBI" id="CHEBI:29105"/>
    </cofactor>
    <text evidence="3">Binds 1 divalent metal cation per subunit.</text>
</comment>